<reference evidence="1 2" key="1">
    <citation type="journal article" date="2006" name="Science">
        <title>Genome of rice cluster I archaea -- the key methane producers in the rice rhizosphere.</title>
        <authorList>
            <person name="Erkel C."/>
            <person name="Kube M."/>
            <person name="Reinhardt R."/>
            <person name="Liesack W."/>
        </authorList>
    </citation>
    <scope>NUCLEOTIDE SEQUENCE [LARGE SCALE GENOMIC DNA]</scope>
    <source>
        <strain evidence="2">DSM 22066 / NBRC 105507 / MRE50</strain>
    </source>
</reference>
<gene>
    <name evidence="1" type="ORF">RCIA110</name>
</gene>
<organism evidence="1 2">
    <name type="scientific">Methanocella arvoryzae (strain DSM 22066 / NBRC 105507 / MRE50)</name>
    <dbReference type="NCBI Taxonomy" id="351160"/>
    <lineage>
        <taxon>Archaea</taxon>
        <taxon>Methanobacteriati</taxon>
        <taxon>Methanobacteriota</taxon>
        <taxon>Stenosarchaea group</taxon>
        <taxon>Methanomicrobia</taxon>
        <taxon>Methanocellales</taxon>
        <taxon>Methanocellaceae</taxon>
        <taxon>Methanocella</taxon>
    </lineage>
</organism>
<name>Q0W4H3_METAR</name>
<evidence type="ECO:0000313" key="1">
    <source>
        <dbReference type="EMBL" id="CAJ36720.1"/>
    </source>
</evidence>
<dbReference type="STRING" id="351160.RCIA110"/>
<dbReference type="KEGG" id="rci:RCIA110"/>
<keyword evidence="2" id="KW-1185">Reference proteome</keyword>
<dbReference type="AlphaFoldDB" id="Q0W4H3"/>
<sequence>MNKWQFIVSELVKPPGTPRSQVRQVLFFMIGVVPIERVPGVPGFLAFHEKLALGVPGPLAGLAVFSTHTGPTFNFSCDYKS</sequence>
<proteinExistence type="predicted"/>
<accession>Q0W4H3</accession>
<evidence type="ECO:0000313" key="2">
    <source>
        <dbReference type="Proteomes" id="UP000000663"/>
    </source>
</evidence>
<dbReference type="Proteomes" id="UP000000663">
    <property type="component" value="Chromosome"/>
</dbReference>
<protein>
    <submittedName>
        <fullName evidence="1">Uncharacterized protein</fullName>
    </submittedName>
</protein>
<dbReference type="EMBL" id="AM114193">
    <property type="protein sequence ID" value="CAJ36720.1"/>
    <property type="molecule type" value="Genomic_DNA"/>
</dbReference>